<gene>
    <name evidence="2" type="ORF">S01H1_60201</name>
</gene>
<dbReference type="InterPro" id="IPR032095">
    <property type="entry name" value="Sacchrp_dh-like_C"/>
</dbReference>
<dbReference type="PANTHER" id="PTHR43796:SF2">
    <property type="entry name" value="CARBOXYNORSPERMIDINE SYNTHASE"/>
    <property type="match status" value="1"/>
</dbReference>
<feature type="domain" description="Saccharopine dehydrogenase-like C-terminal" evidence="1">
    <location>
        <begin position="64"/>
        <end position="221"/>
    </location>
</feature>
<evidence type="ECO:0000313" key="2">
    <source>
        <dbReference type="EMBL" id="GAG18765.1"/>
    </source>
</evidence>
<feature type="non-terminal residue" evidence="2">
    <location>
        <position position="255"/>
    </location>
</feature>
<sequence>LIVNALPCSFNTVVMEAALEEGMNYQDLAGTLAFNVPFAKTVLADLDRTDKWEAAGLTALINTGISPGVTNVLVRAAAEELDICEKVIILLYESMKTKKFIPFWWSPEIAFHDMADRPTIFENGKYKTLEPFGNEEEYDFPDIGLRKMYAHQHEEAITLPRFIKGLKYVELKMGGSAAELAKSFYDFGLLSKKPVKVKGTEIIPLDVVLALASPAPSSAEEVREIIESGIETEEGSFNVIVEGKKSNKKIKYIYK</sequence>
<evidence type="ECO:0000259" key="1">
    <source>
        <dbReference type="Pfam" id="PF16653"/>
    </source>
</evidence>
<accession>X0VKH1</accession>
<reference evidence="2" key="1">
    <citation type="journal article" date="2014" name="Front. Microbiol.">
        <title>High frequency of phylogenetically diverse reductive dehalogenase-homologous genes in deep subseafloor sedimentary metagenomes.</title>
        <authorList>
            <person name="Kawai M."/>
            <person name="Futagami T."/>
            <person name="Toyoda A."/>
            <person name="Takaki Y."/>
            <person name="Nishi S."/>
            <person name="Hori S."/>
            <person name="Arai W."/>
            <person name="Tsubouchi T."/>
            <person name="Morono Y."/>
            <person name="Uchiyama I."/>
            <person name="Ito T."/>
            <person name="Fujiyama A."/>
            <person name="Inagaki F."/>
            <person name="Takami H."/>
        </authorList>
    </citation>
    <scope>NUCLEOTIDE SEQUENCE</scope>
    <source>
        <strain evidence="2">Expedition CK06-06</strain>
    </source>
</reference>
<dbReference type="AlphaFoldDB" id="X0VKH1"/>
<proteinExistence type="predicted"/>
<name>X0VKH1_9ZZZZ</name>
<dbReference type="Pfam" id="PF16653">
    <property type="entry name" value="Sacchrp_dh_C"/>
    <property type="match status" value="1"/>
</dbReference>
<dbReference type="PANTHER" id="PTHR43796">
    <property type="entry name" value="CARBOXYNORSPERMIDINE SYNTHASE"/>
    <property type="match status" value="1"/>
</dbReference>
<dbReference type="EMBL" id="BARS01039425">
    <property type="protein sequence ID" value="GAG18765.1"/>
    <property type="molecule type" value="Genomic_DNA"/>
</dbReference>
<organism evidence="2">
    <name type="scientific">marine sediment metagenome</name>
    <dbReference type="NCBI Taxonomy" id="412755"/>
    <lineage>
        <taxon>unclassified sequences</taxon>
        <taxon>metagenomes</taxon>
        <taxon>ecological metagenomes</taxon>
    </lineage>
</organism>
<dbReference type="Gene3D" id="3.30.360.10">
    <property type="entry name" value="Dihydrodipicolinate Reductase, domain 2"/>
    <property type="match status" value="1"/>
</dbReference>
<feature type="non-terminal residue" evidence="2">
    <location>
        <position position="1"/>
    </location>
</feature>
<protein>
    <recommendedName>
        <fullName evidence="1">Saccharopine dehydrogenase-like C-terminal domain-containing protein</fullName>
    </recommendedName>
</protein>
<comment type="caution">
    <text evidence="2">The sequence shown here is derived from an EMBL/GenBank/DDBJ whole genome shotgun (WGS) entry which is preliminary data.</text>
</comment>